<evidence type="ECO:0000256" key="1">
    <source>
        <dbReference type="SAM" id="MobiDB-lite"/>
    </source>
</evidence>
<evidence type="ECO:0000313" key="2">
    <source>
        <dbReference type="EMBL" id="KAK7520574.1"/>
    </source>
</evidence>
<accession>A0ABR1KSS1</accession>
<dbReference type="PANTHER" id="PTHR42085">
    <property type="entry name" value="F-BOX DOMAIN-CONTAINING PROTEIN"/>
    <property type="match status" value="1"/>
</dbReference>
<evidence type="ECO:0000313" key="3">
    <source>
        <dbReference type="Proteomes" id="UP001363622"/>
    </source>
</evidence>
<name>A0ABR1KSS1_9PEZI</name>
<feature type="compositionally biased region" description="Polar residues" evidence="1">
    <location>
        <begin position="26"/>
        <end position="39"/>
    </location>
</feature>
<dbReference type="PANTHER" id="PTHR42085:SF2">
    <property type="entry name" value="F-BOX DOMAIN-CONTAINING PROTEIN"/>
    <property type="match status" value="1"/>
</dbReference>
<feature type="region of interest" description="Disordered" evidence="1">
    <location>
        <begin position="1"/>
        <end position="39"/>
    </location>
</feature>
<sequence>MGKRRRAAVATLPPSKVVKYPPSTPNTPSADTTRAKASNQRHFTGRSILTRSKAALMRTQFPFPRLPAELRNMIYFYVLDFDGVVRTVNKHYEAHVLDEGFVHWNALSTPGILMVNKQIFREAQYILHRQTLTIPHSTTPNTHITDIACRPLLQNLRKVNITRDLRHGENHIWCDLLEFFQVIRSAVEVWNEEHHLQELTIDLSAEGVMSHLSICPQSGHCYFLDEIKMLMETVSTLRGIKKVTIGGFLAPHAQDALNLMKMPPAYILKLPEKVRQRMLGFVLDWNDADRALVRANQAVKGPDPNRLSRMEPPITTPSIVLANLQLSREVNTYLKDRPLTISAPPPRSTAPGTKIDNFITKTTLQQVRHLRLEINSRWSRDTMRDWKYLFSELVEYFKVRHSLRTLHIKIIDGEWVRDIESVWPSDWYGISILGNITSERMANRKLQSVTWEGCVDPKVMDQLQAALVDKDVAEFPDITLEK</sequence>
<organism evidence="2 3">
    <name type="scientific">Phyllosticta citriasiana</name>
    <dbReference type="NCBI Taxonomy" id="595635"/>
    <lineage>
        <taxon>Eukaryota</taxon>
        <taxon>Fungi</taxon>
        <taxon>Dikarya</taxon>
        <taxon>Ascomycota</taxon>
        <taxon>Pezizomycotina</taxon>
        <taxon>Dothideomycetes</taxon>
        <taxon>Dothideomycetes incertae sedis</taxon>
        <taxon>Botryosphaeriales</taxon>
        <taxon>Phyllostictaceae</taxon>
        <taxon>Phyllosticta</taxon>
    </lineage>
</organism>
<reference evidence="2 3" key="1">
    <citation type="submission" date="2024-04" db="EMBL/GenBank/DDBJ databases">
        <title>Phyllosticta paracitricarpa is synonymous to the EU quarantine fungus P. citricarpa based on phylogenomic analyses.</title>
        <authorList>
            <consortium name="Lawrence Berkeley National Laboratory"/>
            <person name="Van Ingen-Buijs V.A."/>
            <person name="Van Westerhoven A.C."/>
            <person name="Haridas S."/>
            <person name="Skiadas P."/>
            <person name="Martin F."/>
            <person name="Groenewald J.Z."/>
            <person name="Crous P.W."/>
            <person name="Seidl M.F."/>
        </authorList>
    </citation>
    <scope>NUCLEOTIDE SEQUENCE [LARGE SCALE GENOMIC DNA]</scope>
    <source>
        <strain evidence="2 3">CBS 123371</strain>
    </source>
</reference>
<protein>
    <submittedName>
        <fullName evidence="2">Uncharacterized protein</fullName>
    </submittedName>
</protein>
<keyword evidence="3" id="KW-1185">Reference proteome</keyword>
<dbReference type="InterPro" id="IPR038883">
    <property type="entry name" value="AN11006-like"/>
</dbReference>
<dbReference type="Proteomes" id="UP001363622">
    <property type="component" value="Unassembled WGS sequence"/>
</dbReference>
<proteinExistence type="predicted"/>
<gene>
    <name evidence="2" type="ORF">IWZ03DRAFT_358612</name>
</gene>
<comment type="caution">
    <text evidence="2">The sequence shown here is derived from an EMBL/GenBank/DDBJ whole genome shotgun (WGS) entry which is preliminary data.</text>
</comment>
<dbReference type="EMBL" id="JBBPHU010000003">
    <property type="protein sequence ID" value="KAK7520574.1"/>
    <property type="molecule type" value="Genomic_DNA"/>
</dbReference>